<dbReference type="Proteomes" id="UP000256763">
    <property type="component" value="Unassembled WGS sequence"/>
</dbReference>
<evidence type="ECO:0000313" key="2">
    <source>
        <dbReference type="Proteomes" id="UP000256763"/>
    </source>
</evidence>
<keyword evidence="2" id="KW-1185">Reference proteome</keyword>
<reference evidence="2" key="1">
    <citation type="submission" date="2017-05" db="EMBL/GenBank/DDBJ databases">
        <authorList>
            <person name="Sharma S."/>
            <person name="Sidhu C."/>
            <person name="Pinnaka A.K."/>
        </authorList>
    </citation>
    <scope>NUCLEOTIDE SEQUENCE [LARGE SCALE GENOMIC DNA]</scope>
    <source>
        <strain evidence="2">AK93</strain>
    </source>
</reference>
<proteinExistence type="predicted"/>
<dbReference type="EMBL" id="NFZW01000012">
    <property type="protein sequence ID" value="RFA35364.1"/>
    <property type="molecule type" value="Genomic_DNA"/>
</dbReference>
<name>A0A3E0WQX6_9GAMM</name>
<organism evidence="1 2">
    <name type="scientific">Alkalilimnicola ehrlichii</name>
    <dbReference type="NCBI Taxonomy" id="351052"/>
    <lineage>
        <taxon>Bacteria</taxon>
        <taxon>Pseudomonadati</taxon>
        <taxon>Pseudomonadota</taxon>
        <taxon>Gammaproteobacteria</taxon>
        <taxon>Chromatiales</taxon>
        <taxon>Ectothiorhodospiraceae</taxon>
        <taxon>Alkalilimnicola</taxon>
    </lineage>
</organism>
<dbReference type="AlphaFoldDB" id="A0A3E0WQX6"/>
<sequence length="161" mass="18345">MLADDNLNRWRDAQKAARSAIESQDLARAAEHFLDAVGEAEQLLLHRAEDLPTPRMYISSCNCLAETYRQLGREELAFHAMRQAHKRLIQIIRDAALPPVLRHECLRELNHCLIPIIGVLRQTPEGAVEAQRLLNEAKCLAHNCFQFTRAAKLSPPKNIRH</sequence>
<evidence type="ECO:0000313" key="1">
    <source>
        <dbReference type="EMBL" id="RFA35364.1"/>
    </source>
</evidence>
<accession>A0A3E0WQX6</accession>
<comment type="caution">
    <text evidence="1">The sequence shown here is derived from an EMBL/GenBank/DDBJ whole genome shotgun (WGS) entry which is preliminary data.</text>
</comment>
<gene>
    <name evidence="1" type="ORF">CAL65_12845</name>
</gene>
<protein>
    <submittedName>
        <fullName evidence="1">Uncharacterized protein</fullName>
    </submittedName>
</protein>
<dbReference type="RefSeq" id="WP_116303085.1">
    <property type="nucleotide sequence ID" value="NZ_NFZV01000017.1"/>
</dbReference>